<keyword evidence="3" id="KW-1185">Reference proteome</keyword>
<feature type="domain" description="DUF1618" evidence="1">
    <location>
        <begin position="216"/>
        <end position="398"/>
    </location>
</feature>
<dbReference type="PANTHER" id="PTHR33074">
    <property type="entry name" value="EXPRESSED PROTEIN-RELATED"/>
    <property type="match status" value="1"/>
</dbReference>
<dbReference type="OrthoDB" id="684663at2759"/>
<comment type="caution">
    <text evidence="2">The sequence shown here is derived from an EMBL/GenBank/DDBJ whole genome shotgun (WGS) entry which is preliminary data.</text>
</comment>
<dbReference type="EMBL" id="CAJGYO010000002">
    <property type="protein sequence ID" value="CAD6209546.1"/>
    <property type="molecule type" value="Genomic_DNA"/>
</dbReference>
<evidence type="ECO:0000313" key="3">
    <source>
        <dbReference type="Proteomes" id="UP000604825"/>
    </source>
</evidence>
<reference evidence="2" key="1">
    <citation type="submission" date="2020-10" db="EMBL/GenBank/DDBJ databases">
        <authorList>
            <person name="Han B."/>
            <person name="Lu T."/>
            <person name="Zhao Q."/>
            <person name="Huang X."/>
            <person name="Zhao Y."/>
        </authorList>
    </citation>
    <scope>NUCLEOTIDE SEQUENCE</scope>
</reference>
<protein>
    <recommendedName>
        <fullName evidence="1">DUF1618 domain-containing protein</fullName>
    </recommendedName>
</protein>
<evidence type="ECO:0000259" key="1">
    <source>
        <dbReference type="Pfam" id="PF07762"/>
    </source>
</evidence>
<organism evidence="2 3">
    <name type="scientific">Miscanthus lutarioriparius</name>
    <dbReference type="NCBI Taxonomy" id="422564"/>
    <lineage>
        <taxon>Eukaryota</taxon>
        <taxon>Viridiplantae</taxon>
        <taxon>Streptophyta</taxon>
        <taxon>Embryophyta</taxon>
        <taxon>Tracheophyta</taxon>
        <taxon>Spermatophyta</taxon>
        <taxon>Magnoliopsida</taxon>
        <taxon>Liliopsida</taxon>
        <taxon>Poales</taxon>
        <taxon>Poaceae</taxon>
        <taxon>PACMAD clade</taxon>
        <taxon>Panicoideae</taxon>
        <taxon>Andropogonodae</taxon>
        <taxon>Andropogoneae</taxon>
        <taxon>Saccharinae</taxon>
        <taxon>Miscanthus</taxon>
    </lineage>
</organism>
<dbReference type="AlphaFoldDB" id="A0A811MR64"/>
<dbReference type="PANTHER" id="PTHR33074:SF60">
    <property type="entry name" value="DUF1618 DOMAIN-CONTAINING PROTEIN"/>
    <property type="match status" value="1"/>
</dbReference>
<gene>
    <name evidence="2" type="ORF">NCGR_LOCUS5751</name>
</gene>
<dbReference type="Proteomes" id="UP000604825">
    <property type="component" value="Unassembled WGS sequence"/>
</dbReference>
<dbReference type="Pfam" id="PF07762">
    <property type="entry name" value="DUF1618"/>
    <property type="match status" value="1"/>
</dbReference>
<name>A0A811MR64_9POAL</name>
<accession>A0A811MR64</accession>
<sequence length="503" mass="56367">MASGSSGAENVSPSPASILLAKEAHIAFSRNNTTARAKRLGGNSTVEVTFWTADPPDVSFYTLYCKPSMAIPDADLEIQSWVTPIPVCKGGDVCIHPYVVGAEGRFVLLSALFGGNCRYEYFMYKGDPKSPSLESLPLPDDDYSLRRAEFAIVPRGDDDHYLLIALRRVLKMNNYRLHIYSSEDATWTTKELPNPCPQILIIPDKAFVIRDGLLLWVDLLRGILVCDVLREPLHAEYIPLPEPLPKNRERVKQFRLGVRRFRDLTCVNGLIKFIEMEHREIEREIPDDVPPEKPVDPRTNDVLYDSDLITLVNDKPMKPKTRIEVSVDGWSAMTWTRNIGSNCWRKGRIVDVHDILVDDSVFSALLSIEKSESAWRLTFKNLSSAWPTLSTDGNDILYLKSTSTSGGGALVAVDLAEKKALKVEARRSHPFGKYLYSSPWQILRPCALANHLKMTPGIETSASQIALMGSSANEPNNTAIHVGETDSYESENKRPRQVSYYVL</sequence>
<dbReference type="InterPro" id="IPR011676">
    <property type="entry name" value="DUF1618"/>
</dbReference>
<proteinExistence type="predicted"/>
<evidence type="ECO:0000313" key="2">
    <source>
        <dbReference type="EMBL" id="CAD6209546.1"/>
    </source>
</evidence>